<organism evidence="4 5">
    <name type="scientific">Streptomyces mesophilus</name>
    <dbReference type="NCBI Taxonomy" id="1775132"/>
    <lineage>
        <taxon>Bacteria</taxon>
        <taxon>Bacillati</taxon>
        <taxon>Actinomycetota</taxon>
        <taxon>Actinomycetes</taxon>
        <taxon>Kitasatosporales</taxon>
        <taxon>Streptomycetaceae</taxon>
        <taxon>Streptomyces</taxon>
    </lineage>
</organism>
<evidence type="ECO:0000313" key="5">
    <source>
        <dbReference type="Proteomes" id="UP000481109"/>
    </source>
</evidence>
<evidence type="ECO:0000313" key="4">
    <source>
        <dbReference type="EMBL" id="NGO79583.1"/>
    </source>
</evidence>
<keyword evidence="5" id="KW-1185">Reference proteome</keyword>
<dbReference type="Pfam" id="PF01551">
    <property type="entry name" value="Peptidase_M23"/>
    <property type="match status" value="1"/>
</dbReference>
<comment type="caution">
    <text evidence="4">The sequence shown here is derived from an EMBL/GenBank/DDBJ whole genome shotgun (WGS) entry which is preliminary data.</text>
</comment>
<dbReference type="RefSeq" id="WP_165335023.1">
    <property type="nucleotide sequence ID" value="NZ_JAAKZW010000159.1"/>
</dbReference>
<sequence>MNENLIRRAAGRLRRPRTSVVTVLLTVVTVLLAAVAGVLLGPGTTAWAAVDLPAPVPVPDGDRAWPVGDRPPVVRGWDPPASAYGAGHRGVDLAAVPGTAVRAAAGGTVSFSGRVAGRGVLSIELTGSGDPPLRTTYEPVRAVVDEGDEVSAGEVVAVLANGPFHCPGACLHWGLLRDETYLDPLGLLPPWMLRRGPSRLLPVFGVPELRVAPGPAPLETATTAGPSDAIQAASLALTATLARRRLTQPLRRLSRSERSSDAGSGAE</sequence>
<evidence type="ECO:0000256" key="2">
    <source>
        <dbReference type="SAM" id="MobiDB-lite"/>
    </source>
</evidence>
<feature type="domain" description="M23ase beta-sheet core" evidence="3">
    <location>
        <begin position="87"/>
        <end position="184"/>
    </location>
</feature>
<feature type="non-terminal residue" evidence="4">
    <location>
        <position position="267"/>
    </location>
</feature>
<protein>
    <submittedName>
        <fullName evidence="4">M23 family metallopeptidase</fullName>
    </submittedName>
</protein>
<reference evidence="4 5" key="1">
    <citation type="submission" date="2020-02" db="EMBL/GenBank/DDBJ databases">
        <title>Whole-genome analyses of novel actinobacteria.</title>
        <authorList>
            <person name="Sahin N."/>
            <person name="Tokatli A."/>
        </authorList>
    </citation>
    <scope>NUCLEOTIDE SEQUENCE [LARGE SCALE GENOMIC DNA]</scope>
    <source>
        <strain evidence="4 5">YC504</strain>
    </source>
</reference>
<dbReference type="Proteomes" id="UP000481109">
    <property type="component" value="Unassembled WGS sequence"/>
</dbReference>
<dbReference type="AlphaFoldDB" id="A0A6G4XQU4"/>
<dbReference type="Gene3D" id="2.70.70.10">
    <property type="entry name" value="Glucose Permease (Domain IIA)"/>
    <property type="match status" value="1"/>
</dbReference>
<feature type="region of interest" description="Disordered" evidence="2">
    <location>
        <begin position="248"/>
        <end position="267"/>
    </location>
</feature>
<dbReference type="InterPro" id="IPR011055">
    <property type="entry name" value="Dup_hybrid_motif"/>
</dbReference>
<dbReference type="InterPro" id="IPR016047">
    <property type="entry name" value="M23ase_b-sheet_dom"/>
</dbReference>
<dbReference type="PANTHER" id="PTHR21666:SF289">
    <property type="entry name" value="L-ALA--D-GLU ENDOPEPTIDASE"/>
    <property type="match status" value="1"/>
</dbReference>
<proteinExistence type="predicted"/>
<dbReference type="GO" id="GO:0004222">
    <property type="term" value="F:metalloendopeptidase activity"/>
    <property type="evidence" value="ECO:0007669"/>
    <property type="project" value="TreeGrafter"/>
</dbReference>
<dbReference type="SUPFAM" id="SSF51261">
    <property type="entry name" value="Duplicated hybrid motif"/>
    <property type="match status" value="1"/>
</dbReference>
<dbReference type="PANTHER" id="PTHR21666">
    <property type="entry name" value="PEPTIDASE-RELATED"/>
    <property type="match status" value="1"/>
</dbReference>
<accession>A0A6G4XQU4</accession>
<gene>
    <name evidence="4" type="ORF">G6045_28590</name>
</gene>
<dbReference type="EMBL" id="JAAKZW010000159">
    <property type="protein sequence ID" value="NGO79583.1"/>
    <property type="molecule type" value="Genomic_DNA"/>
</dbReference>
<name>A0A6G4XQU4_9ACTN</name>
<dbReference type="InterPro" id="IPR050570">
    <property type="entry name" value="Cell_wall_metabolism_enzyme"/>
</dbReference>
<evidence type="ECO:0000259" key="3">
    <source>
        <dbReference type="Pfam" id="PF01551"/>
    </source>
</evidence>
<keyword evidence="1" id="KW-0732">Signal</keyword>
<evidence type="ECO:0000256" key="1">
    <source>
        <dbReference type="ARBA" id="ARBA00022729"/>
    </source>
</evidence>
<dbReference type="CDD" id="cd12797">
    <property type="entry name" value="M23_peptidase"/>
    <property type="match status" value="1"/>
</dbReference>